<dbReference type="EMBL" id="ML976620">
    <property type="protein sequence ID" value="KAF1840596.1"/>
    <property type="molecule type" value="Genomic_DNA"/>
</dbReference>
<organism evidence="1 2">
    <name type="scientific">Cucurbitaria berberidis CBS 394.84</name>
    <dbReference type="NCBI Taxonomy" id="1168544"/>
    <lineage>
        <taxon>Eukaryota</taxon>
        <taxon>Fungi</taxon>
        <taxon>Dikarya</taxon>
        <taxon>Ascomycota</taxon>
        <taxon>Pezizomycotina</taxon>
        <taxon>Dothideomycetes</taxon>
        <taxon>Pleosporomycetidae</taxon>
        <taxon>Pleosporales</taxon>
        <taxon>Pleosporineae</taxon>
        <taxon>Cucurbitariaceae</taxon>
        <taxon>Cucurbitaria</taxon>
    </lineage>
</organism>
<dbReference type="AlphaFoldDB" id="A0A9P4G7Z8"/>
<keyword evidence="2" id="KW-1185">Reference proteome</keyword>
<proteinExistence type="predicted"/>
<protein>
    <submittedName>
        <fullName evidence="1">Uncharacterized protein</fullName>
    </submittedName>
</protein>
<comment type="caution">
    <text evidence="1">The sequence shown here is derived from an EMBL/GenBank/DDBJ whole genome shotgun (WGS) entry which is preliminary data.</text>
</comment>
<reference evidence="1" key="1">
    <citation type="submission" date="2020-01" db="EMBL/GenBank/DDBJ databases">
        <authorList>
            <consortium name="DOE Joint Genome Institute"/>
            <person name="Haridas S."/>
            <person name="Albert R."/>
            <person name="Binder M."/>
            <person name="Bloem J."/>
            <person name="Labutti K."/>
            <person name="Salamov A."/>
            <person name="Andreopoulos B."/>
            <person name="Baker S.E."/>
            <person name="Barry K."/>
            <person name="Bills G."/>
            <person name="Bluhm B.H."/>
            <person name="Cannon C."/>
            <person name="Castanera R."/>
            <person name="Culley D.E."/>
            <person name="Daum C."/>
            <person name="Ezra D."/>
            <person name="Gonzalez J.B."/>
            <person name="Henrissat B."/>
            <person name="Kuo A."/>
            <person name="Liang C."/>
            <person name="Lipzen A."/>
            <person name="Lutzoni F."/>
            <person name="Magnuson J."/>
            <person name="Mondo S."/>
            <person name="Nolan M."/>
            <person name="Ohm R."/>
            <person name="Pangilinan J."/>
            <person name="Park H.-J."/>
            <person name="Ramirez L."/>
            <person name="Alfaro M."/>
            <person name="Sun H."/>
            <person name="Tritt A."/>
            <person name="Yoshinaga Y."/>
            <person name="Zwiers L.-H."/>
            <person name="Turgeon B.G."/>
            <person name="Goodwin S.B."/>
            <person name="Spatafora J.W."/>
            <person name="Crous P.W."/>
            <person name="Grigoriev I.V."/>
        </authorList>
    </citation>
    <scope>NUCLEOTIDE SEQUENCE</scope>
    <source>
        <strain evidence="1">CBS 394.84</strain>
    </source>
</reference>
<dbReference type="RefSeq" id="XP_040783159.1">
    <property type="nucleotide sequence ID" value="XM_040934423.1"/>
</dbReference>
<name>A0A9P4G7Z8_9PLEO</name>
<evidence type="ECO:0000313" key="2">
    <source>
        <dbReference type="Proteomes" id="UP000800039"/>
    </source>
</evidence>
<accession>A0A9P4G7Z8</accession>
<gene>
    <name evidence="1" type="ORF">K460DRAFT_371803</name>
</gene>
<evidence type="ECO:0000313" key="1">
    <source>
        <dbReference type="EMBL" id="KAF1840596.1"/>
    </source>
</evidence>
<dbReference type="GeneID" id="63851674"/>
<dbReference type="Proteomes" id="UP000800039">
    <property type="component" value="Unassembled WGS sequence"/>
</dbReference>
<sequence>MIRRYLLVSPCISQSTVMLSVASQVFDIGRQRTPSTLVHLVPMFSVSTHSFAPCAMLSRNAVNSIAVYAL</sequence>